<evidence type="ECO:0000313" key="3">
    <source>
        <dbReference type="Proteomes" id="UP000054248"/>
    </source>
</evidence>
<dbReference type="AlphaFoldDB" id="A0A0C3QDG3"/>
<evidence type="ECO:0000313" key="2">
    <source>
        <dbReference type="EMBL" id="KIO23651.1"/>
    </source>
</evidence>
<gene>
    <name evidence="2" type="ORF">M407DRAFT_26936</name>
</gene>
<dbReference type="HOGENOM" id="CLU_2484969_0_0_1"/>
<sequence>MRDDLNVIHQRTDSGMEKQVVSEAPQTPSSREPTAIAAQPADDAALLPTYTDSPARPAETDFSRSSVLPPVPIHEATRLYRRKLSLP</sequence>
<reference evidence="2 3" key="1">
    <citation type="submission" date="2014-04" db="EMBL/GenBank/DDBJ databases">
        <authorList>
            <consortium name="DOE Joint Genome Institute"/>
            <person name="Kuo A."/>
            <person name="Girlanda M."/>
            <person name="Perotto S."/>
            <person name="Kohler A."/>
            <person name="Nagy L.G."/>
            <person name="Floudas D."/>
            <person name="Copeland A."/>
            <person name="Barry K.W."/>
            <person name="Cichocki N."/>
            <person name="Veneault-Fourrey C."/>
            <person name="LaButti K."/>
            <person name="Lindquist E.A."/>
            <person name="Lipzen A."/>
            <person name="Lundell T."/>
            <person name="Morin E."/>
            <person name="Murat C."/>
            <person name="Sun H."/>
            <person name="Tunlid A."/>
            <person name="Henrissat B."/>
            <person name="Grigoriev I.V."/>
            <person name="Hibbett D.S."/>
            <person name="Martin F."/>
            <person name="Nordberg H.P."/>
            <person name="Cantor M.N."/>
            <person name="Hua S.X."/>
        </authorList>
    </citation>
    <scope>NUCLEOTIDE SEQUENCE [LARGE SCALE GENOMIC DNA]</scope>
    <source>
        <strain evidence="2 3">MUT 4182</strain>
    </source>
</reference>
<organism evidence="2 3">
    <name type="scientific">Tulasnella calospora MUT 4182</name>
    <dbReference type="NCBI Taxonomy" id="1051891"/>
    <lineage>
        <taxon>Eukaryota</taxon>
        <taxon>Fungi</taxon>
        <taxon>Dikarya</taxon>
        <taxon>Basidiomycota</taxon>
        <taxon>Agaricomycotina</taxon>
        <taxon>Agaricomycetes</taxon>
        <taxon>Cantharellales</taxon>
        <taxon>Tulasnellaceae</taxon>
        <taxon>Tulasnella</taxon>
    </lineage>
</organism>
<feature type="compositionally biased region" description="Basic and acidic residues" evidence="1">
    <location>
        <begin position="1"/>
        <end position="16"/>
    </location>
</feature>
<accession>A0A0C3QDG3</accession>
<dbReference type="EMBL" id="KN823080">
    <property type="protein sequence ID" value="KIO23651.1"/>
    <property type="molecule type" value="Genomic_DNA"/>
</dbReference>
<feature type="region of interest" description="Disordered" evidence="1">
    <location>
        <begin position="1"/>
        <end position="35"/>
    </location>
</feature>
<proteinExistence type="predicted"/>
<keyword evidence="3" id="KW-1185">Reference proteome</keyword>
<feature type="region of interest" description="Disordered" evidence="1">
    <location>
        <begin position="47"/>
        <end position="68"/>
    </location>
</feature>
<evidence type="ECO:0000256" key="1">
    <source>
        <dbReference type="SAM" id="MobiDB-lite"/>
    </source>
</evidence>
<protein>
    <submittedName>
        <fullName evidence="2">Uncharacterized protein</fullName>
    </submittedName>
</protein>
<dbReference type="Proteomes" id="UP000054248">
    <property type="component" value="Unassembled WGS sequence"/>
</dbReference>
<reference evidence="3" key="2">
    <citation type="submission" date="2015-01" db="EMBL/GenBank/DDBJ databases">
        <title>Evolutionary Origins and Diversification of the Mycorrhizal Mutualists.</title>
        <authorList>
            <consortium name="DOE Joint Genome Institute"/>
            <consortium name="Mycorrhizal Genomics Consortium"/>
            <person name="Kohler A."/>
            <person name="Kuo A."/>
            <person name="Nagy L.G."/>
            <person name="Floudas D."/>
            <person name="Copeland A."/>
            <person name="Barry K.W."/>
            <person name="Cichocki N."/>
            <person name="Veneault-Fourrey C."/>
            <person name="LaButti K."/>
            <person name="Lindquist E.A."/>
            <person name="Lipzen A."/>
            <person name="Lundell T."/>
            <person name="Morin E."/>
            <person name="Murat C."/>
            <person name="Riley R."/>
            <person name="Ohm R."/>
            <person name="Sun H."/>
            <person name="Tunlid A."/>
            <person name="Henrissat B."/>
            <person name="Grigoriev I.V."/>
            <person name="Hibbett D.S."/>
            <person name="Martin F."/>
        </authorList>
    </citation>
    <scope>NUCLEOTIDE SEQUENCE [LARGE SCALE GENOMIC DNA]</scope>
    <source>
        <strain evidence="3">MUT 4182</strain>
    </source>
</reference>
<name>A0A0C3QDG3_9AGAM</name>